<proteinExistence type="inferred from homology"/>
<evidence type="ECO:0000313" key="4">
    <source>
        <dbReference type="Proteomes" id="UP001610335"/>
    </source>
</evidence>
<protein>
    <recommendedName>
        <fullName evidence="5">Short chain type dehydrogenase</fullName>
    </recommendedName>
</protein>
<evidence type="ECO:0000256" key="1">
    <source>
        <dbReference type="ARBA" id="ARBA00006484"/>
    </source>
</evidence>
<dbReference type="Gene3D" id="3.40.50.720">
    <property type="entry name" value="NAD(P)-binding Rossmann-like Domain"/>
    <property type="match status" value="1"/>
</dbReference>
<comment type="similarity">
    <text evidence="1">Belongs to the short-chain dehydrogenases/reductases (SDR) family.</text>
</comment>
<dbReference type="InterPro" id="IPR036291">
    <property type="entry name" value="NAD(P)-bd_dom_sf"/>
</dbReference>
<dbReference type="SUPFAM" id="SSF51735">
    <property type="entry name" value="NAD(P)-binding Rossmann-fold domains"/>
    <property type="match status" value="1"/>
</dbReference>
<sequence>MLDFTNKIVLITGIGCQDPGWGNGLAIAASFIRQGATVFGCDLILAAAEESRMRILQQTPTANITVMQADATSSESMEAFVATCLAKLGRIDVLVNNVGRSEPGDPATMTEKTWTQQVDVNLKSVYLTTHLVLPIMENQEHGGNIVNISSVAGHRYIGKPQVAYAAAKAAIIQFTKATAVIYASRKVRLNVVTPGLIDTPLVQRLAEKYAGGRYEEFRKTRDQQVPMGRMGTAWDVANSVLFLASDEAGYVTGGEIVVDGGLVCSTGEARL</sequence>
<dbReference type="PROSITE" id="PS00061">
    <property type="entry name" value="ADH_SHORT"/>
    <property type="match status" value="1"/>
</dbReference>
<dbReference type="EMBL" id="JBFXLS010000002">
    <property type="protein sequence ID" value="KAL2834388.1"/>
    <property type="molecule type" value="Genomic_DNA"/>
</dbReference>
<dbReference type="InterPro" id="IPR020904">
    <property type="entry name" value="Sc_DH/Rdtase_CS"/>
</dbReference>
<evidence type="ECO:0000313" key="3">
    <source>
        <dbReference type="EMBL" id="KAL2834388.1"/>
    </source>
</evidence>
<accession>A0ABR4J5T9</accession>
<gene>
    <name evidence="3" type="ORF">BDW59DRAFT_168664</name>
</gene>
<organism evidence="3 4">
    <name type="scientific">Aspergillus cavernicola</name>
    <dbReference type="NCBI Taxonomy" id="176166"/>
    <lineage>
        <taxon>Eukaryota</taxon>
        <taxon>Fungi</taxon>
        <taxon>Dikarya</taxon>
        <taxon>Ascomycota</taxon>
        <taxon>Pezizomycotina</taxon>
        <taxon>Eurotiomycetes</taxon>
        <taxon>Eurotiomycetidae</taxon>
        <taxon>Eurotiales</taxon>
        <taxon>Aspergillaceae</taxon>
        <taxon>Aspergillus</taxon>
        <taxon>Aspergillus subgen. Nidulantes</taxon>
    </lineage>
</organism>
<comment type="caution">
    <text evidence="3">The sequence shown here is derived from an EMBL/GenBank/DDBJ whole genome shotgun (WGS) entry which is preliminary data.</text>
</comment>
<dbReference type="PRINTS" id="PR00081">
    <property type="entry name" value="GDHRDH"/>
</dbReference>
<name>A0ABR4J5T9_9EURO</name>
<evidence type="ECO:0008006" key="5">
    <source>
        <dbReference type="Google" id="ProtNLM"/>
    </source>
</evidence>
<dbReference type="Pfam" id="PF13561">
    <property type="entry name" value="adh_short_C2"/>
    <property type="match status" value="1"/>
</dbReference>
<dbReference type="Proteomes" id="UP001610335">
    <property type="component" value="Unassembled WGS sequence"/>
</dbReference>
<dbReference type="InterPro" id="IPR002347">
    <property type="entry name" value="SDR_fam"/>
</dbReference>
<dbReference type="PRINTS" id="PR00080">
    <property type="entry name" value="SDRFAMILY"/>
</dbReference>
<dbReference type="PANTHER" id="PTHR42760">
    <property type="entry name" value="SHORT-CHAIN DEHYDROGENASES/REDUCTASES FAMILY MEMBER"/>
    <property type="match status" value="1"/>
</dbReference>
<keyword evidence="4" id="KW-1185">Reference proteome</keyword>
<keyword evidence="2" id="KW-0521">NADP</keyword>
<evidence type="ECO:0000256" key="2">
    <source>
        <dbReference type="ARBA" id="ARBA00022857"/>
    </source>
</evidence>
<dbReference type="PANTHER" id="PTHR42760:SF122">
    <property type="entry name" value="NAD(P)-BINDING PROTEIN"/>
    <property type="match status" value="1"/>
</dbReference>
<reference evidence="3 4" key="1">
    <citation type="submission" date="2024-07" db="EMBL/GenBank/DDBJ databases">
        <title>Section-level genome sequencing and comparative genomics of Aspergillus sections Usti and Cavernicolus.</title>
        <authorList>
            <consortium name="Lawrence Berkeley National Laboratory"/>
            <person name="Nybo J.L."/>
            <person name="Vesth T.C."/>
            <person name="Theobald S."/>
            <person name="Frisvad J.C."/>
            <person name="Larsen T.O."/>
            <person name="Kjaerboelling I."/>
            <person name="Rothschild-Mancinelli K."/>
            <person name="Lyhne E.K."/>
            <person name="Kogle M.E."/>
            <person name="Barry K."/>
            <person name="Clum A."/>
            <person name="Na H."/>
            <person name="Ledsgaard L."/>
            <person name="Lin J."/>
            <person name="Lipzen A."/>
            <person name="Kuo A."/>
            <person name="Riley R."/>
            <person name="Mondo S."/>
            <person name="LaButti K."/>
            <person name="Haridas S."/>
            <person name="Pangalinan J."/>
            <person name="Salamov A.A."/>
            <person name="Simmons B.A."/>
            <person name="Magnuson J.K."/>
            <person name="Chen J."/>
            <person name="Drula E."/>
            <person name="Henrissat B."/>
            <person name="Wiebenga A."/>
            <person name="Lubbers R.J."/>
            <person name="Gomes A.C."/>
            <person name="Makela M.R."/>
            <person name="Stajich J."/>
            <person name="Grigoriev I.V."/>
            <person name="Mortensen U.H."/>
            <person name="De vries R.P."/>
            <person name="Baker S.E."/>
            <person name="Andersen M.R."/>
        </authorList>
    </citation>
    <scope>NUCLEOTIDE SEQUENCE [LARGE SCALE GENOMIC DNA]</scope>
    <source>
        <strain evidence="3 4">CBS 600.67</strain>
    </source>
</reference>